<comment type="caution">
    <text evidence="6">The sequence shown here is derived from an EMBL/GenBank/DDBJ whole genome shotgun (WGS) entry which is preliminary data.</text>
</comment>
<evidence type="ECO:0000313" key="6">
    <source>
        <dbReference type="EMBL" id="MPV86776.1"/>
    </source>
</evidence>
<sequence length="182" mass="20787">MNKSKNSEKIKNAKETKAAKVKFPPPLIYLAVILFGVALQKWVGEWPFEWLFALSLGQALSIDALYSVRGWMLVFFGAAAAGLIGDSLVRFIQTRQNPEPWTPSPQLITTGVYRFTRNPMYLGMALLQGFYGLYALNGWVILLLPLSMLGVYFIAIRPEETYLAGVFEKDYHRYKQSVRRWL</sequence>
<dbReference type="RefSeq" id="WP_152810770.1">
    <property type="nucleotide sequence ID" value="NZ_WHNW01000011.1"/>
</dbReference>
<organism evidence="6 7">
    <name type="scientific">Ostreibacterium oceani</name>
    <dbReference type="NCBI Taxonomy" id="2654998"/>
    <lineage>
        <taxon>Bacteria</taxon>
        <taxon>Pseudomonadati</taxon>
        <taxon>Pseudomonadota</taxon>
        <taxon>Gammaproteobacteria</taxon>
        <taxon>Cardiobacteriales</taxon>
        <taxon>Ostreibacteriaceae</taxon>
        <taxon>Ostreibacterium</taxon>
    </lineage>
</organism>
<evidence type="ECO:0000256" key="5">
    <source>
        <dbReference type="SAM" id="Phobius"/>
    </source>
</evidence>
<evidence type="ECO:0000256" key="1">
    <source>
        <dbReference type="ARBA" id="ARBA00004127"/>
    </source>
</evidence>
<keyword evidence="6" id="KW-0489">Methyltransferase</keyword>
<feature type="transmembrane region" description="Helical" evidence="5">
    <location>
        <begin position="73"/>
        <end position="92"/>
    </location>
</feature>
<dbReference type="AlphaFoldDB" id="A0A6N7F4F4"/>
<comment type="subcellular location">
    <subcellularLocation>
        <location evidence="1">Endomembrane system</location>
        <topology evidence="1">Multi-pass membrane protein</topology>
    </subcellularLocation>
</comment>
<feature type="transmembrane region" description="Helical" evidence="5">
    <location>
        <begin position="131"/>
        <end position="155"/>
    </location>
</feature>
<protein>
    <submittedName>
        <fullName evidence="6">Isoprenylcysteine carboxylmethyltransferase family protein</fullName>
    </submittedName>
</protein>
<proteinExistence type="predicted"/>
<evidence type="ECO:0000313" key="7">
    <source>
        <dbReference type="Proteomes" id="UP000471298"/>
    </source>
</evidence>
<keyword evidence="7" id="KW-1185">Reference proteome</keyword>
<dbReference type="EMBL" id="WHNW01000011">
    <property type="protein sequence ID" value="MPV86776.1"/>
    <property type="molecule type" value="Genomic_DNA"/>
</dbReference>
<name>A0A6N7F4F4_9GAMM</name>
<evidence type="ECO:0000256" key="3">
    <source>
        <dbReference type="ARBA" id="ARBA00022989"/>
    </source>
</evidence>
<dbReference type="GO" id="GO:0032259">
    <property type="term" value="P:methylation"/>
    <property type="evidence" value="ECO:0007669"/>
    <property type="project" value="UniProtKB-KW"/>
</dbReference>
<evidence type="ECO:0000256" key="2">
    <source>
        <dbReference type="ARBA" id="ARBA00022692"/>
    </source>
</evidence>
<dbReference type="GO" id="GO:0008168">
    <property type="term" value="F:methyltransferase activity"/>
    <property type="evidence" value="ECO:0007669"/>
    <property type="project" value="UniProtKB-KW"/>
</dbReference>
<dbReference type="InterPro" id="IPR007318">
    <property type="entry name" value="Phopholipid_MeTrfase"/>
</dbReference>
<evidence type="ECO:0000256" key="4">
    <source>
        <dbReference type="ARBA" id="ARBA00023136"/>
    </source>
</evidence>
<dbReference type="Proteomes" id="UP000471298">
    <property type="component" value="Unassembled WGS sequence"/>
</dbReference>
<dbReference type="Pfam" id="PF04191">
    <property type="entry name" value="PEMT"/>
    <property type="match status" value="1"/>
</dbReference>
<accession>A0A6N7F4F4</accession>
<dbReference type="Gene3D" id="1.20.120.1630">
    <property type="match status" value="1"/>
</dbReference>
<keyword evidence="2 5" id="KW-0812">Transmembrane</keyword>
<dbReference type="InParanoid" id="A0A6N7F4F4"/>
<dbReference type="GO" id="GO:0012505">
    <property type="term" value="C:endomembrane system"/>
    <property type="evidence" value="ECO:0007669"/>
    <property type="project" value="UniProtKB-SubCell"/>
</dbReference>
<keyword evidence="4 5" id="KW-0472">Membrane</keyword>
<keyword evidence="6" id="KW-0808">Transferase</keyword>
<gene>
    <name evidence="6" type="ORF">GCU85_08565</name>
</gene>
<feature type="transmembrane region" description="Helical" evidence="5">
    <location>
        <begin position="21"/>
        <end position="42"/>
    </location>
</feature>
<keyword evidence="3 5" id="KW-1133">Transmembrane helix</keyword>
<reference evidence="6 7" key="1">
    <citation type="submission" date="2019-10" db="EMBL/GenBank/DDBJ databases">
        <title>Cardiobacteriales fam. a chemoheterotrophic member of the order Cardiobacteriales, and proposal of Cardiobacteriales fam. nov.</title>
        <authorList>
            <person name="Wang C."/>
        </authorList>
    </citation>
    <scope>NUCLEOTIDE SEQUENCE [LARGE SCALE GENOMIC DNA]</scope>
    <source>
        <strain evidence="6 7">ML27</strain>
    </source>
</reference>